<organism evidence="1 2">
    <name type="scientific">Elysia crispata</name>
    <name type="common">lettuce slug</name>
    <dbReference type="NCBI Taxonomy" id="231223"/>
    <lineage>
        <taxon>Eukaryota</taxon>
        <taxon>Metazoa</taxon>
        <taxon>Spiralia</taxon>
        <taxon>Lophotrochozoa</taxon>
        <taxon>Mollusca</taxon>
        <taxon>Gastropoda</taxon>
        <taxon>Heterobranchia</taxon>
        <taxon>Euthyneura</taxon>
        <taxon>Panpulmonata</taxon>
        <taxon>Sacoglossa</taxon>
        <taxon>Placobranchoidea</taxon>
        <taxon>Plakobranchidae</taxon>
        <taxon>Elysia</taxon>
    </lineage>
</organism>
<reference evidence="1" key="1">
    <citation type="journal article" date="2023" name="G3 (Bethesda)">
        <title>A reference genome for the long-term kleptoplast-retaining sea slug Elysia crispata morphotype clarki.</title>
        <authorList>
            <person name="Eastman K.E."/>
            <person name="Pendleton A.L."/>
            <person name="Shaikh M.A."/>
            <person name="Suttiyut T."/>
            <person name="Ogas R."/>
            <person name="Tomko P."/>
            <person name="Gavelis G."/>
            <person name="Widhalm J.R."/>
            <person name="Wisecaver J.H."/>
        </authorList>
    </citation>
    <scope>NUCLEOTIDE SEQUENCE</scope>
    <source>
        <strain evidence="1">ECLA1</strain>
    </source>
</reference>
<keyword evidence="2" id="KW-1185">Reference proteome</keyword>
<sequence length="163" mass="18232">MCQLPSELPTALWQPLTCHFRLPKSCSDRKVKRPYTVAALSVTRFQQEQSPGPWTADGIFSFPDPGPMLLHLIQDIWTIRDKNRSKGLACQPKMTAGLCGAACGRPKKSWCGRYTKSLCPWWWRLCNTSWTLFNETNKQGTSPGLATPGSEDLDSACWASSTH</sequence>
<dbReference type="EMBL" id="JAWDGP010006613">
    <property type="protein sequence ID" value="KAK3737817.1"/>
    <property type="molecule type" value="Genomic_DNA"/>
</dbReference>
<evidence type="ECO:0000313" key="1">
    <source>
        <dbReference type="EMBL" id="KAK3737817.1"/>
    </source>
</evidence>
<gene>
    <name evidence="1" type="ORF">RRG08_063223</name>
</gene>
<proteinExistence type="predicted"/>
<protein>
    <submittedName>
        <fullName evidence="1">Uncharacterized protein</fullName>
    </submittedName>
</protein>
<evidence type="ECO:0000313" key="2">
    <source>
        <dbReference type="Proteomes" id="UP001283361"/>
    </source>
</evidence>
<dbReference type="Proteomes" id="UP001283361">
    <property type="component" value="Unassembled WGS sequence"/>
</dbReference>
<name>A0AAE0Y9G0_9GAST</name>
<dbReference type="AlphaFoldDB" id="A0AAE0Y9G0"/>
<comment type="caution">
    <text evidence="1">The sequence shown here is derived from an EMBL/GenBank/DDBJ whole genome shotgun (WGS) entry which is preliminary data.</text>
</comment>
<accession>A0AAE0Y9G0</accession>